<feature type="compositionally biased region" description="Polar residues" evidence="1">
    <location>
        <begin position="615"/>
        <end position="627"/>
    </location>
</feature>
<feature type="region of interest" description="Disordered" evidence="1">
    <location>
        <begin position="847"/>
        <end position="872"/>
    </location>
</feature>
<feature type="compositionally biased region" description="Pro residues" evidence="1">
    <location>
        <begin position="111"/>
        <end position="120"/>
    </location>
</feature>
<feature type="compositionally biased region" description="Low complexity" evidence="1">
    <location>
        <begin position="780"/>
        <end position="792"/>
    </location>
</feature>
<proteinExistence type="predicted"/>
<feature type="compositionally biased region" description="Polar residues" evidence="1">
    <location>
        <begin position="416"/>
        <end position="437"/>
    </location>
</feature>
<feature type="compositionally biased region" description="Polar residues" evidence="1">
    <location>
        <begin position="664"/>
        <end position="673"/>
    </location>
</feature>
<dbReference type="eggNOG" id="ENOG502QURU">
    <property type="taxonomic scope" value="Eukaryota"/>
</dbReference>
<feature type="region of interest" description="Disordered" evidence="1">
    <location>
        <begin position="611"/>
        <end position="825"/>
    </location>
</feature>
<feature type="compositionally biased region" description="Basic and acidic residues" evidence="1">
    <location>
        <begin position="855"/>
        <end position="868"/>
    </location>
</feature>
<accession>G2XIU5</accession>
<feature type="region of interest" description="Disordered" evidence="1">
    <location>
        <begin position="107"/>
        <end position="366"/>
    </location>
</feature>
<dbReference type="KEGG" id="vda:VDAG_10068"/>
<dbReference type="OMA" id="KYMGVPR"/>
<feature type="compositionally biased region" description="Pro residues" evidence="1">
    <location>
        <begin position="295"/>
        <end position="305"/>
    </location>
</feature>
<evidence type="ECO:0000313" key="2">
    <source>
        <dbReference type="EMBL" id="EGY20439.1"/>
    </source>
</evidence>
<feature type="compositionally biased region" description="Low complexity" evidence="1">
    <location>
        <begin position="247"/>
        <end position="264"/>
    </location>
</feature>
<feature type="compositionally biased region" description="Low complexity" evidence="1">
    <location>
        <begin position="674"/>
        <end position="685"/>
    </location>
</feature>
<sequence length="1220" mass="132127">MSNPRDPSRLRQGLNPLLTTSLGGYHQSAAPLSAVSLSSTSHLQSAQPTPTTGSAIQPYNPQEWIASPAAGPERTHQFPETQSGTHPFTSLLWARVPCRRSTSELTIQLVSPPPPPPYSPPWNQRPVSSVFESSPAANTSAARVPPSNVHRPSPEPVANTSFPPPPGANGRGGSRERRFGLSSLRRHKEAHEQPSPPDPMPPISFSRPTPPPINIPIGQPVPQRTASGSSQGPPGARRAVSTSAIETPTSARSRSTSQTRWEPGMPLPPPPPGPPPASSRSQSVQSTSRTSEPMVSPPTRRPPPSNGSALGPVPPTPADWIDQDVQQATPTPSRGRAAGLTIDTTQPASSSQVTELTSSASLSRAGAVRLDKTIVQRRAESRTRQHESMDGILQPMQLTDIVVPSATTLSRRRTINKSTPRSGGRTMQDTPQTGGSDSQRDPLSLTPKALGSAHRTERDMATPPFSPRPGKAPATDPRGVAPKALPTPPLHSRSASASQTRGGRSGSLGRAAATPSDSAPSSSTTVPKTVVVSQTADQFCQGTIERFEAFAASEAAATSDGDRVRLFADFIVSESRIRRERYASAIGAMGSEIFDLTRDLFRPMAARRESGIYPGQSQFTPLSSQPSRSHRGSIDSAYRDVVGQSSSAPTSANTPSSPLAGPPNNGTWTSNYMPSLSPILSLSVSGNGDGSSRGRPPSRWWESDSAGTGGHLMERSKRESKYMGMPKEAREALQWGDSPVQDELHTGVSEPDASAGYPPEKTGWHDQESALTPQPVGIRSSTQSLTSSASPTTPGPAQLDISRLVTLPPPYPRHHPAVNNNHPELTATRTAVRQISDLSEIEHARARYQQTSRKKREEATKAASERRSALRSNLQQEINSGNMSFAEASAIEQDSNESEREGLKDLEKADFEHFQSQVVIPLNELLTGRIAKANALFDGLASRLFDDVESAADMPQEEGDDKPELLEKLTLLKWIFEASEVLHRANYDLLSDRNDRYRDVVVTPYRLANNQEKVRSAEAFFAEDAAKRQLAFANEVLERTRTFQNVMEQNVVRGVEVQLSAFWDIAPPLSRLLDKVPGDLSGGGFRVQIPAQEYQENPTYHQHPLQYLFSLVLHAEKSTYQFIESQTNLLCLLHEVKEATAHAQAKVVQNEEGGERADALRQEEEKRLTEDLKEKVRVVQDQWHSALGEGVKGVKQTVGEWLLQTGGWDETLEDGGVGSV</sequence>
<feature type="region of interest" description="Disordered" evidence="1">
    <location>
        <begin position="404"/>
        <end position="527"/>
    </location>
</feature>
<dbReference type="HOGENOM" id="CLU_002370_0_0_1"/>
<dbReference type="Proteomes" id="UP000001611">
    <property type="component" value="Chromosome 1"/>
</dbReference>
<feature type="compositionally biased region" description="Low complexity" evidence="1">
    <location>
        <begin position="645"/>
        <end position="658"/>
    </location>
</feature>
<feature type="compositionally biased region" description="Low complexity" evidence="1">
    <location>
        <begin position="507"/>
        <end position="527"/>
    </location>
</feature>
<keyword evidence="3" id="KW-1185">Reference proteome</keyword>
<feature type="compositionally biased region" description="Pro residues" evidence="1">
    <location>
        <begin position="265"/>
        <end position="277"/>
    </location>
</feature>
<organism evidence="2 3">
    <name type="scientific">Verticillium dahliae (strain VdLs.17 / ATCC MYA-4575 / FGSC 10137)</name>
    <name type="common">Verticillium wilt</name>
    <dbReference type="NCBI Taxonomy" id="498257"/>
    <lineage>
        <taxon>Eukaryota</taxon>
        <taxon>Fungi</taxon>
        <taxon>Dikarya</taxon>
        <taxon>Ascomycota</taxon>
        <taxon>Pezizomycotina</taxon>
        <taxon>Sordariomycetes</taxon>
        <taxon>Hypocreomycetidae</taxon>
        <taxon>Glomerellales</taxon>
        <taxon>Plectosphaerellaceae</taxon>
        <taxon>Verticillium</taxon>
    </lineage>
</organism>
<feature type="compositionally biased region" description="Low complexity" evidence="1">
    <location>
        <begin position="27"/>
        <end position="47"/>
    </location>
</feature>
<feature type="compositionally biased region" description="Polar residues" evidence="1">
    <location>
        <begin position="48"/>
        <end position="59"/>
    </location>
</feature>
<protein>
    <submittedName>
        <fullName evidence="2">Uncharacterized protein</fullName>
    </submittedName>
</protein>
<name>G2XIU5_VERDV</name>
<feature type="compositionally biased region" description="Polar residues" evidence="1">
    <location>
        <begin position="222"/>
        <end position="232"/>
    </location>
</feature>
<reference evidence="2 3" key="1">
    <citation type="submission" date="2008-03" db="EMBL/GenBank/DDBJ databases">
        <title>The Genome Sequence of Verticillium dahliae VdLs.17.</title>
        <authorList>
            <consortium name="The Broad Institute Genome Sequencing Platform"/>
            <person name="Ma L.-J.J."/>
            <person name="Klosterman S.J."/>
            <person name="Subbarao K."/>
            <person name="Dobinson K."/>
            <person name="Veronese P."/>
            <person name="Kang S."/>
            <person name="Gold S.E."/>
            <person name="Young S."/>
            <person name="Jaffe D."/>
            <person name="Gnerre S."/>
            <person name="Berlin A."/>
            <person name="Heiman D."/>
            <person name="Hepburn T."/>
            <person name="Sykes S."/>
            <person name="Alvarado L."/>
            <person name="Kodira C.D."/>
            <person name="Lander E."/>
            <person name="Galagan J."/>
            <person name="Nusbaum C."/>
            <person name="Birren B."/>
        </authorList>
    </citation>
    <scope>NUCLEOTIDE SEQUENCE [LARGE SCALE GENOMIC DNA]</scope>
    <source>
        <strain evidence="3">VdLs.17 / ATCC MYA-4575 / FGSC 10137</strain>
    </source>
</reference>
<dbReference type="AlphaFoldDB" id="G2XIU5"/>
<dbReference type="EMBL" id="DS572725">
    <property type="protein sequence ID" value="EGY20439.1"/>
    <property type="molecule type" value="Genomic_DNA"/>
</dbReference>
<feature type="compositionally biased region" description="Polar residues" evidence="1">
    <location>
        <begin position="125"/>
        <end position="141"/>
    </location>
</feature>
<dbReference type="GeneID" id="20711531"/>
<feature type="compositionally biased region" description="Basic and acidic residues" evidence="1">
    <location>
        <begin position="712"/>
        <end position="731"/>
    </location>
</feature>
<dbReference type="OrthoDB" id="5367052at2759"/>
<feature type="compositionally biased region" description="Low complexity" evidence="1">
    <location>
        <begin position="278"/>
        <end position="291"/>
    </location>
</feature>
<evidence type="ECO:0000313" key="3">
    <source>
        <dbReference type="Proteomes" id="UP000001611"/>
    </source>
</evidence>
<feature type="compositionally biased region" description="Polar residues" evidence="1">
    <location>
        <begin position="342"/>
        <end position="362"/>
    </location>
</feature>
<dbReference type="InParanoid" id="G2XIU5"/>
<gene>
    <name evidence="2" type="ORF">VDAG_10068</name>
</gene>
<feature type="region of interest" description="Disordered" evidence="1">
    <location>
        <begin position="1"/>
        <end position="59"/>
    </location>
</feature>
<evidence type="ECO:0000256" key="1">
    <source>
        <dbReference type="SAM" id="MobiDB-lite"/>
    </source>
</evidence>
<feature type="compositionally biased region" description="Pro residues" evidence="1">
    <location>
        <begin position="194"/>
        <end position="214"/>
    </location>
</feature>
<dbReference type="RefSeq" id="XP_009649627.1">
    <property type="nucleotide sequence ID" value="XM_009651332.1"/>
</dbReference>